<evidence type="ECO:0000259" key="1">
    <source>
        <dbReference type="PROSITE" id="PS50835"/>
    </source>
</evidence>
<dbReference type="Pfam" id="PF07679">
    <property type="entry name" value="I-set"/>
    <property type="match status" value="1"/>
</dbReference>
<feature type="domain" description="Ig-like" evidence="1">
    <location>
        <begin position="31"/>
        <end position="147"/>
    </location>
</feature>
<dbReference type="InterPro" id="IPR036179">
    <property type="entry name" value="Ig-like_dom_sf"/>
</dbReference>
<evidence type="ECO:0000313" key="3">
    <source>
        <dbReference type="Proteomes" id="UP000261580"/>
    </source>
</evidence>
<dbReference type="Gene3D" id="2.60.40.10">
    <property type="entry name" value="Immunoglobulins"/>
    <property type="match status" value="1"/>
</dbReference>
<keyword evidence="3" id="KW-1185">Reference proteome</keyword>
<sequence>GHCVTQLPRRCASTSSPTCHRGLNTNLGSSPAMLVVVEKLLRFLEWLKSRRSLTEDIQDVTTKLEGGYARFTCCIAKYDKSTQVSWYFGNCQLHTSHKYEITYSNGFASIYVKDIEESDDGVYRCKVLSDDGEDSAYGELFVETDISREDKGEEKKCVRLLREPKKKSFNTFRFLFSGINLLFRGKCLSYMTCGSTAHGVGGEVGCAQCEKQK</sequence>
<protein>
    <recommendedName>
        <fullName evidence="1">Ig-like domain-containing protein</fullName>
    </recommendedName>
</protein>
<dbReference type="Bgee" id="ENSNBRG00000016358">
    <property type="expression patterns" value="Expressed in muscle tissue and 5 other cell types or tissues"/>
</dbReference>
<dbReference type="AlphaFoldDB" id="A0A3Q4HKT7"/>
<dbReference type="InterPro" id="IPR003599">
    <property type="entry name" value="Ig_sub"/>
</dbReference>
<name>A0A3Q4HKT7_NEOBR</name>
<dbReference type="STRING" id="32507.ENSNBRP00000021328"/>
<reference evidence="2" key="2">
    <citation type="submission" date="2025-09" db="UniProtKB">
        <authorList>
            <consortium name="Ensembl"/>
        </authorList>
    </citation>
    <scope>IDENTIFICATION</scope>
</reference>
<reference evidence="2" key="1">
    <citation type="submission" date="2025-08" db="UniProtKB">
        <authorList>
            <consortium name="Ensembl"/>
        </authorList>
    </citation>
    <scope>IDENTIFICATION</scope>
</reference>
<accession>A0A3Q4HKT7</accession>
<dbReference type="InterPro" id="IPR013098">
    <property type="entry name" value="Ig_I-set"/>
</dbReference>
<evidence type="ECO:0000313" key="2">
    <source>
        <dbReference type="Ensembl" id="ENSNBRP00000021328.1"/>
    </source>
</evidence>
<proteinExistence type="predicted"/>
<organism evidence="2 3">
    <name type="scientific">Neolamprologus brichardi</name>
    <name type="common">Fairy cichlid</name>
    <name type="synonym">Lamprologus brichardi</name>
    <dbReference type="NCBI Taxonomy" id="32507"/>
    <lineage>
        <taxon>Eukaryota</taxon>
        <taxon>Metazoa</taxon>
        <taxon>Chordata</taxon>
        <taxon>Craniata</taxon>
        <taxon>Vertebrata</taxon>
        <taxon>Euteleostomi</taxon>
        <taxon>Actinopterygii</taxon>
        <taxon>Neopterygii</taxon>
        <taxon>Teleostei</taxon>
        <taxon>Neoteleostei</taxon>
        <taxon>Acanthomorphata</taxon>
        <taxon>Ovalentaria</taxon>
        <taxon>Cichlomorphae</taxon>
        <taxon>Cichliformes</taxon>
        <taxon>Cichlidae</taxon>
        <taxon>African cichlids</taxon>
        <taxon>Pseudocrenilabrinae</taxon>
        <taxon>Lamprologini</taxon>
        <taxon>Neolamprologus</taxon>
    </lineage>
</organism>
<dbReference type="SMART" id="SM00409">
    <property type="entry name" value="IG"/>
    <property type="match status" value="1"/>
</dbReference>
<dbReference type="InterPro" id="IPR007110">
    <property type="entry name" value="Ig-like_dom"/>
</dbReference>
<dbReference type="SUPFAM" id="SSF48726">
    <property type="entry name" value="Immunoglobulin"/>
    <property type="match status" value="1"/>
</dbReference>
<dbReference type="Ensembl" id="ENSNBRT00000021905.1">
    <property type="protein sequence ID" value="ENSNBRP00000021328.1"/>
    <property type="gene ID" value="ENSNBRG00000016358.1"/>
</dbReference>
<dbReference type="InterPro" id="IPR013783">
    <property type="entry name" value="Ig-like_fold"/>
</dbReference>
<dbReference type="PROSITE" id="PS50835">
    <property type="entry name" value="IG_LIKE"/>
    <property type="match status" value="1"/>
</dbReference>
<dbReference type="Proteomes" id="UP000261580">
    <property type="component" value="Unassembled WGS sequence"/>
</dbReference>
<dbReference type="GeneTree" id="ENSGT01110000267173"/>